<keyword evidence="5 10" id="KW-0812">Transmembrane</keyword>
<feature type="transmembrane region" description="Helical" evidence="10">
    <location>
        <begin position="424"/>
        <end position="448"/>
    </location>
</feature>
<dbReference type="InterPro" id="IPR054384">
    <property type="entry name" value="SecDF_P1_head"/>
</dbReference>
<dbReference type="HAMAP" id="MF_01463_B">
    <property type="entry name" value="SecD_B"/>
    <property type="match status" value="1"/>
</dbReference>
<dbReference type="Gene3D" id="3.30.1360.200">
    <property type="match status" value="1"/>
</dbReference>
<comment type="subcellular location">
    <subcellularLocation>
        <location evidence="1 10">Cell membrane</location>
        <topology evidence="1 10">Multi-pass membrane protein</topology>
    </subcellularLocation>
</comment>
<feature type="transmembrane region" description="Helical" evidence="10">
    <location>
        <begin position="305"/>
        <end position="322"/>
    </location>
</feature>
<protein>
    <recommendedName>
        <fullName evidence="10">Protein translocase subunit SecD</fullName>
    </recommendedName>
</protein>
<evidence type="ECO:0000256" key="3">
    <source>
        <dbReference type="ARBA" id="ARBA00022475"/>
    </source>
</evidence>
<accession>A0A073IRP3</accession>
<keyword evidence="4" id="KW-0997">Cell inner membrane</keyword>
<dbReference type="RefSeq" id="WP_037975537.1">
    <property type="nucleotide sequence ID" value="NZ_JMKI01000026.1"/>
</dbReference>
<dbReference type="FunFam" id="1.20.1640.10:FF:000004">
    <property type="entry name" value="Protein translocase subunit SecD"/>
    <property type="match status" value="1"/>
</dbReference>
<dbReference type="eggNOG" id="COG0342">
    <property type="taxonomic scope" value="Bacteria"/>
</dbReference>
<dbReference type="GeneID" id="90983321"/>
<dbReference type="InterPro" id="IPR005791">
    <property type="entry name" value="SecD"/>
</dbReference>
<organism evidence="14 15">
    <name type="scientific">Synergistes jonesii</name>
    <dbReference type="NCBI Taxonomy" id="2754"/>
    <lineage>
        <taxon>Bacteria</taxon>
        <taxon>Thermotogati</taxon>
        <taxon>Synergistota</taxon>
        <taxon>Synergistia</taxon>
        <taxon>Synergistales</taxon>
        <taxon>Synergistaceae</taxon>
        <taxon>Synergistes</taxon>
    </lineage>
</organism>
<evidence type="ECO:0000256" key="10">
    <source>
        <dbReference type="HAMAP-Rule" id="MF_01463"/>
    </source>
</evidence>
<dbReference type="PATRIC" id="fig|2754.20.peg.730"/>
<dbReference type="SUPFAM" id="SSF82866">
    <property type="entry name" value="Multidrug efflux transporter AcrB transmembrane domain"/>
    <property type="match status" value="1"/>
</dbReference>
<feature type="transmembrane region" description="Helical" evidence="10">
    <location>
        <begin position="329"/>
        <end position="345"/>
    </location>
</feature>
<evidence type="ECO:0000313" key="15">
    <source>
        <dbReference type="Proteomes" id="UP000027665"/>
    </source>
</evidence>
<sequence>MLKRDRWRLIVVAAVVLIAAAVAFPIKGKVRLGLDLRGGVHIILQAKGTPENPLTADSLERLLVVLRSRIDQYGIAEPLIQREGEDRIAVDLPGVEDPEAALDLIGRTAVLQFRQVLGESPRVPAEPIRSNYDSDDQFKAAEGRWNAAKNEVEEYVKQMEEAVKTNPDMLVAKSESGSAYLLGKMYVGGGDLTKAETNFDQFGKAAVSLKFNPEGAKLFDEATAANIQKQIAIVLDNVVISAPVVQQRISGGEAQITGSFTTAEANRLAIMLRAGALPVEVEVLENRSVGPSLGADSIHDGVKSGLIGAALVVVFMIVYYGMLGIAADIALAVAMLLVVAAIIALKSTLTLPGIGGMVLTIGMAVDGNILIYERMKEEFRSGKTIMAALDAGFRKALVVILDSNITTLIAAAILFYFGSGPIRGFAVTLSVGVVASVFCNTVVTRTLLGVMLSARKNATF</sequence>
<evidence type="ECO:0000259" key="12">
    <source>
        <dbReference type="Pfam" id="PF21760"/>
    </source>
</evidence>
<dbReference type="InterPro" id="IPR055344">
    <property type="entry name" value="SecD_SecF_C_bact"/>
</dbReference>
<proteinExistence type="inferred from homology"/>
<evidence type="ECO:0000259" key="11">
    <source>
        <dbReference type="Pfam" id="PF02355"/>
    </source>
</evidence>
<feature type="transmembrane region" description="Helical" evidence="10">
    <location>
        <begin position="351"/>
        <end position="372"/>
    </location>
</feature>
<comment type="caution">
    <text evidence="10">Lacks conserved residue(s) required for the propagation of feature annotation.</text>
</comment>
<evidence type="ECO:0000256" key="5">
    <source>
        <dbReference type="ARBA" id="ARBA00022692"/>
    </source>
</evidence>
<dbReference type="PANTHER" id="PTHR30081">
    <property type="entry name" value="PROTEIN-EXPORT MEMBRANE PROTEIN SEC"/>
    <property type="match status" value="1"/>
</dbReference>
<evidence type="ECO:0000256" key="6">
    <source>
        <dbReference type="ARBA" id="ARBA00022927"/>
    </source>
</evidence>
<dbReference type="GO" id="GO:0043952">
    <property type="term" value="P:protein transport by the Sec complex"/>
    <property type="evidence" value="ECO:0007669"/>
    <property type="project" value="UniProtKB-UniRule"/>
</dbReference>
<evidence type="ECO:0000256" key="9">
    <source>
        <dbReference type="ARBA" id="ARBA00023136"/>
    </source>
</evidence>
<keyword evidence="7 10" id="KW-1133">Transmembrane helix</keyword>
<dbReference type="Gene3D" id="1.20.1640.10">
    <property type="entry name" value="Multidrug efflux transporter AcrB transmembrane domain"/>
    <property type="match status" value="1"/>
</dbReference>
<feature type="transmembrane region" description="Helical" evidence="10">
    <location>
        <begin position="393"/>
        <end position="418"/>
    </location>
</feature>
<dbReference type="STRING" id="2754.EH55_03015"/>
<keyword evidence="9 10" id="KW-0472">Membrane</keyword>
<evidence type="ECO:0000256" key="8">
    <source>
        <dbReference type="ARBA" id="ARBA00023010"/>
    </source>
</evidence>
<evidence type="ECO:0000313" key="14">
    <source>
        <dbReference type="EMBL" id="KEJ92449.1"/>
    </source>
</evidence>
<dbReference type="FunFam" id="3.30.1360.200:FF:000002">
    <property type="entry name" value="Preprotein translocase subunit SecD"/>
    <property type="match status" value="1"/>
</dbReference>
<name>A0A073IRP3_9BACT</name>
<keyword evidence="2 10" id="KW-0813">Transport</keyword>
<dbReference type="GO" id="GO:0006605">
    <property type="term" value="P:protein targeting"/>
    <property type="evidence" value="ECO:0007669"/>
    <property type="project" value="UniProtKB-UniRule"/>
</dbReference>
<comment type="similarity">
    <text evidence="10">Belongs to the SecD/SecF family. SecD subfamily.</text>
</comment>
<dbReference type="OrthoDB" id="9805019at2"/>
<dbReference type="NCBIfam" id="TIGR01129">
    <property type="entry name" value="secD"/>
    <property type="match status" value="1"/>
</dbReference>
<feature type="domain" description="SecDF P1 head subdomain" evidence="13">
    <location>
        <begin position="173"/>
        <end position="279"/>
    </location>
</feature>
<keyword evidence="8 10" id="KW-0811">Translocation</keyword>
<evidence type="ECO:0000256" key="2">
    <source>
        <dbReference type="ARBA" id="ARBA00022448"/>
    </source>
</evidence>
<dbReference type="Pfam" id="PF21760">
    <property type="entry name" value="SecD_1st"/>
    <property type="match status" value="1"/>
</dbReference>
<dbReference type="InterPro" id="IPR001036">
    <property type="entry name" value="Acrflvin-R"/>
</dbReference>
<keyword evidence="3 10" id="KW-1003">Cell membrane</keyword>
<evidence type="ECO:0000256" key="7">
    <source>
        <dbReference type="ARBA" id="ARBA00022989"/>
    </source>
</evidence>
<evidence type="ECO:0000256" key="4">
    <source>
        <dbReference type="ARBA" id="ARBA00022519"/>
    </source>
</evidence>
<keyword evidence="6 10" id="KW-0653">Protein transport</keyword>
<feature type="domain" description="Protein export membrane protein SecD/SecF C-terminal" evidence="11">
    <location>
        <begin position="280"/>
        <end position="445"/>
    </location>
</feature>
<dbReference type="InterPro" id="IPR022813">
    <property type="entry name" value="SecD/SecF_arch_bac"/>
</dbReference>
<gene>
    <name evidence="10" type="primary">secD</name>
    <name evidence="14" type="ORF">EH55_03015</name>
</gene>
<dbReference type="InterPro" id="IPR048631">
    <property type="entry name" value="SecD_1st"/>
</dbReference>
<dbReference type="Pfam" id="PF02355">
    <property type="entry name" value="SecD_SecF_C"/>
    <property type="match status" value="1"/>
</dbReference>
<keyword evidence="15" id="KW-1185">Reference proteome</keyword>
<evidence type="ECO:0000256" key="1">
    <source>
        <dbReference type="ARBA" id="ARBA00004651"/>
    </source>
</evidence>
<dbReference type="Gene3D" id="3.30.70.3400">
    <property type="match status" value="1"/>
</dbReference>
<reference evidence="14 15" key="1">
    <citation type="submission" date="2014-04" db="EMBL/GenBank/DDBJ databases">
        <title>Draft Genome Sequence of Synergistes jonesii.</title>
        <authorList>
            <person name="Coil D.A."/>
            <person name="Eisen J.A."/>
            <person name="Holland-Moritz H.E."/>
        </authorList>
    </citation>
    <scope>NUCLEOTIDE SEQUENCE [LARGE SCALE GENOMIC DNA]</scope>
    <source>
        <strain evidence="14 15">78-1</strain>
    </source>
</reference>
<dbReference type="PRINTS" id="PR00702">
    <property type="entry name" value="ACRIFLAVINRP"/>
</dbReference>
<dbReference type="EMBL" id="JMKI01000026">
    <property type="protein sequence ID" value="KEJ92449.1"/>
    <property type="molecule type" value="Genomic_DNA"/>
</dbReference>
<evidence type="ECO:0000259" key="13">
    <source>
        <dbReference type="Pfam" id="PF22599"/>
    </source>
</evidence>
<dbReference type="GO" id="GO:0015450">
    <property type="term" value="F:protein-transporting ATPase activity"/>
    <property type="evidence" value="ECO:0007669"/>
    <property type="project" value="InterPro"/>
</dbReference>
<dbReference type="InterPro" id="IPR048634">
    <property type="entry name" value="SecD_SecF_C"/>
</dbReference>
<dbReference type="AlphaFoldDB" id="A0A073IRP3"/>
<dbReference type="NCBIfam" id="TIGR00916">
    <property type="entry name" value="2A0604s01"/>
    <property type="match status" value="1"/>
</dbReference>
<comment type="function">
    <text evidence="10">Part of the Sec protein translocase complex. Interacts with the SecYEG preprotein conducting channel. SecDF uses the proton motive force (PMF) to complete protein translocation after the ATP-dependent function of SecA.</text>
</comment>
<comment type="caution">
    <text evidence="14">The sequence shown here is derived from an EMBL/GenBank/DDBJ whole genome shotgun (WGS) entry which is preliminary data.</text>
</comment>
<dbReference type="Proteomes" id="UP000027665">
    <property type="component" value="Unassembled WGS sequence"/>
</dbReference>
<feature type="domain" description="Protein translocase subunit SecDF P1" evidence="12">
    <location>
        <begin position="60"/>
        <end position="116"/>
    </location>
</feature>
<dbReference type="GO" id="GO:0065002">
    <property type="term" value="P:intracellular protein transmembrane transport"/>
    <property type="evidence" value="ECO:0007669"/>
    <property type="project" value="UniProtKB-UniRule"/>
</dbReference>
<dbReference type="GO" id="GO:0005886">
    <property type="term" value="C:plasma membrane"/>
    <property type="evidence" value="ECO:0007669"/>
    <property type="project" value="UniProtKB-SubCell"/>
</dbReference>
<comment type="subunit">
    <text evidence="10">Forms a complex with SecF. Part of the essential Sec protein translocation apparatus which comprises SecA, SecYEG and auxiliary proteins SecDF. Other proteins may also be involved.</text>
</comment>
<dbReference type="Pfam" id="PF22599">
    <property type="entry name" value="SecDF_P1_head"/>
    <property type="match status" value="1"/>
</dbReference>
<dbReference type="PANTHER" id="PTHR30081:SF1">
    <property type="entry name" value="PROTEIN TRANSLOCASE SUBUNIT SECD"/>
    <property type="match status" value="1"/>
</dbReference>